<dbReference type="CDD" id="cd19078">
    <property type="entry name" value="AKR_AKR13C1_2"/>
    <property type="match status" value="1"/>
</dbReference>
<feature type="domain" description="NADP-dependent oxidoreductase" evidence="2">
    <location>
        <begin position="14"/>
        <end position="307"/>
    </location>
</feature>
<evidence type="ECO:0000256" key="1">
    <source>
        <dbReference type="ARBA" id="ARBA00023002"/>
    </source>
</evidence>
<keyword evidence="1" id="KW-0560">Oxidoreductase</keyword>
<proteinExistence type="predicted"/>
<dbReference type="EMBL" id="JBBHJZ010000001">
    <property type="protein sequence ID" value="MEJ5975138.1"/>
    <property type="molecule type" value="Genomic_DNA"/>
</dbReference>
<sequence length="319" mass="34504">MQKRLPGGTLEVSAIGLGCMSLSGAYGAALSEAEAGDLLRAAYDRGVTFFDTAEIYGPYLSEQYLGAGLAGLRDKVVIATKFGFKFEADGKQGQGFDSRPQRIRDFVEASLQRLRTDYIDLLYQHRLDPAVPVEDVAGTVGDLIREGKVRAFGLSEADADSIRRAHAVQPVTALQSEYSLWSREVEDEILPTLNELGIGFVPFSPLGRGFLTGGVKPDSLPDTDWRAKMQRFGGENGARNYALVEALQALAAKTGHSSGQLAIAWVLHQGEDFVPIPGTRRLDRLEENIAAAEIVLSAEDLAAIDAAFPQAEIAGGRYW</sequence>
<protein>
    <submittedName>
        <fullName evidence="3">Aldo/keto reductase</fullName>
    </submittedName>
</protein>
<keyword evidence="4" id="KW-1185">Reference proteome</keyword>
<dbReference type="InterPro" id="IPR023210">
    <property type="entry name" value="NADP_OxRdtase_dom"/>
</dbReference>
<dbReference type="RefSeq" id="WP_339585107.1">
    <property type="nucleotide sequence ID" value="NZ_JBBHJZ010000001.1"/>
</dbReference>
<name>A0ABU8RQ87_9SPHN</name>
<dbReference type="PANTHER" id="PTHR43625">
    <property type="entry name" value="AFLATOXIN B1 ALDEHYDE REDUCTASE"/>
    <property type="match status" value="1"/>
</dbReference>
<organism evidence="3 4">
    <name type="scientific">Novosphingobium anseongense</name>
    <dbReference type="NCBI Taxonomy" id="3133436"/>
    <lineage>
        <taxon>Bacteria</taxon>
        <taxon>Pseudomonadati</taxon>
        <taxon>Pseudomonadota</taxon>
        <taxon>Alphaproteobacteria</taxon>
        <taxon>Sphingomonadales</taxon>
        <taxon>Sphingomonadaceae</taxon>
        <taxon>Novosphingobium</taxon>
    </lineage>
</organism>
<evidence type="ECO:0000313" key="3">
    <source>
        <dbReference type="EMBL" id="MEJ5975138.1"/>
    </source>
</evidence>
<dbReference type="SUPFAM" id="SSF51430">
    <property type="entry name" value="NAD(P)-linked oxidoreductase"/>
    <property type="match status" value="1"/>
</dbReference>
<dbReference type="InterPro" id="IPR036812">
    <property type="entry name" value="NAD(P)_OxRdtase_dom_sf"/>
</dbReference>
<dbReference type="InterPro" id="IPR050791">
    <property type="entry name" value="Aldo-Keto_reductase"/>
</dbReference>
<reference evidence="3 4" key="1">
    <citation type="submission" date="2024-03" db="EMBL/GenBank/DDBJ databases">
        <authorList>
            <person name="Jo J.-H."/>
        </authorList>
    </citation>
    <scope>NUCLEOTIDE SEQUENCE [LARGE SCALE GENOMIC DNA]</scope>
    <source>
        <strain evidence="3 4">PS1R-30</strain>
    </source>
</reference>
<comment type="caution">
    <text evidence="3">The sequence shown here is derived from an EMBL/GenBank/DDBJ whole genome shotgun (WGS) entry which is preliminary data.</text>
</comment>
<dbReference type="PANTHER" id="PTHR43625:SF27">
    <property type="entry name" value="ALDO-KETO REDUCTASE"/>
    <property type="match status" value="1"/>
</dbReference>
<dbReference type="Pfam" id="PF00248">
    <property type="entry name" value="Aldo_ket_red"/>
    <property type="match status" value="1"/>
</dbReference>
<dbReference type="Gene3D" id="3.20.20.100">
    <property type="entry name" value="NADP-dependent oxidoreductase domain"/>
    <property type="match status" value="1"/>
</dbReference>
<evidence type="ECO:0000259" key="2">
    <source>
        <dbReference type="Pfam" id="PF00248"/>
    </source>
</evidence>
<dbReference type="Proteomes" id="UP001361239">
    <property type="component" value="Unassembled WGS sequence"/>
</dbReference>
<evidence type="ECO:0000313" key="4">
    <source>
        <dbReference type="Proteomes" id="UP001361239"/>
    </source>
</evidence>
<gene>
    <name evidence="3" type="ORF">WG901_00695</name>
</gene>
<accession>A0ABU8RQ87</accession>